<accession>A0A426Z279</accession>
<evidence type="ECO:0000313" key="3">
    <source>
        <dbReference type="Proteomes" id="UP000287651"/>
    </source>
</evidence>
<feature type="compositionally biased region" description="Basic and acidic residues" evidence="1">
    <location>
        <begin position="65"/>
        <end position="78"/>
    </location>
</feature>
<sequence>MKSDNGTGSGSTIPSTNSASTTVGVISSMAEKNPSIGEESSLRKRSKRATLEQPADASRSTSRVPVEKGKEPVEIKEAPEREYTIRELCKVEDRAGADKYFTSIMTRLKTIEGEDPLISRWSAISELSQVWTEGPLFGEYLRGALQPALAKQVYECSSEELMNRARKSASR</sequence>
<evidence type="ECO:0000256" key="1">
    <source>
        <dbReference type="SAM" id="MobiDB-lite"/>
    </source>
</evidence>
<proteinExistence type="predicted"/>
<dbReference type="Proteomes" id="UP000287651">
    <property type="component" value="Unassembled WGS sequence"/>
</dbReference>
<dbReference type="EMBL" id="AMZH03008851">
    <property type="protein sequence ID" value="RRT58080.1"/>
    <property type="molecule type" value="Genomic_DNA"/>
</dbReference>
<protein>
    <submittedName>
        <fullName evidence="2">Uncharacterized protein</fullName>
    </submittedName>
</protein>
<feature type="compositionally biased region" description="Polar residues" evidence="1">
    <location>
        <begin position="1"/>
        <end position="25"/>
    </location>
</feature>
<dbReference type="AlphaFoldDB" id="A0A426Z279"/>
<gene>
    <name evidence="2" type="ORF">B296_00006102</name>
</gene>
<comment type="caution">
    <text evidence="2">The sequence shown here is derived from an EMBL/GenBank/DDBJ whole genome shotgun (WGS) entry which is preliminary data.</text>
</comment>
<feature type="region of interest" description="Disordered" evidence="1">
    <location>
        <begin position="1"/>
        <end position="78"/>
    </location>
</feature>
<organism evidence="2 3">
    <name type="scientific">Ensete ventricosum</name>
    <name type="common">Abyssinian banana</name>
    <name type="synonym">Musa ensete</name>
    <dbReference type="NCBI Taxonomy" id="4639"/>
    <lineage>
        <taxon>Eukaryota</taxon>
        <taxon>Viridiplantae</taxon>
        <taxon>Streptophyta</taxon>
        <taxon>Embryophyta</taxon>
        <taxon>Tracheophyta</taxon>
        <taxon>Spermatophyta</taxon>
        <taxon>Magnoliopsida</taxon>
        <taxon>Liliopsida</taxon>
        <taxon>Zingiberales</taxon>
        <taxon>Musaceae</taxon>
        <taxon>Ensete</taxon>
    </lineage>
</organism>
<evidence type="ECO:0000313" key="2">
    <source>
        <dbReference type="EMBL" id="RRT58080.1"/>
    </source>
</evidence>
<name>A0A426Z279_ENSVE</name>
<reference evidence="2 3" key="1">
    <citation type="journal article" date="2014" name="Agronomy (Basel)">
        <title>A Draft Genome Sequence for Ensete ventricosum, the Drought-Tolerant Tree Against Hunger.</title>
        <authorList>
            <person name="Harrison J."/>
            <person name="Moore K.A."/>
            <person name="Paszkiewicz K."/>
            <person name="Jones T."/>
            <person name="Grant M."/>
            <person name="Ambacheew D."/>
            <person name="Muzemil S."/>
            <person name="Studholme D.J."/>
        </authorList>
    </citation>
    <scope>NUCLEOTIDE SEQUENCE [LARGE SCALE GENOMIC DNA]</scope>
</reference>